<keyword evidence="4 7" id="KW-0812">Transmembrane</keyword>
<feature type="compositionally biased region" description="Low complexity" evidence="8">
    <location>
        <begin position="1"/>
        <end position="28"/>
    </location>
</feature>
<evidence type="ECO:0000256" key="8">
    <source>
        <dbReference type="SAM" id="MobiDB-lite"/>
    </source>
</evidence>
<dbReference type="EMBL" id="RHPJ01000002">
    <property type="protein sequence ID" value="TGO05000.1"/>
    <property type="molecule type" value="Genomic_DNA"/>
</dbReference>
<dbReference type="InterPro" id="IPR035906">
    <property type="entry name" value="MetI-like_sf"/>
</dbReference>
<accession>A0A4Z1E0X9</accession>
<dbReference type="Proteomes" id="UP000297318">
    <property type="component" value="Unassembled WGS sequence"/>
</dbReference>
<evidence type="ECO:0000259" key="9">
    <source>
        <dbReference type="PROSITE" id="PS50928"/>
    </source>
</evidence>
<feature type="transmembrane region" description="Helical" evidence="7">
    <location>
        <begin position="180"/>
        <end position="197"/>
    </location>
</feature>
<dbReference type="Pfam" id="PF00528">
    <property type="entry name" value="BPD_transp_1"/>
    <property type="match status" value="1"/>
</dbReference>
<feature type="domain" description="ABC transmembrane type-1" evidence="9">
    <location>
        <begin position="112"/>
        <end position="303"/>
    </location>
</feature>
<name>A0A4Z1E0X9_9MICO</name>
<evidence type="ECO:0000256" key="2">
    <source>
        <dbReference type="ARBA" id="ARBA00022448"/>
    </source>
</evidence>
<dbReference type="InterPro" id="IPR000515">
    <property type="entry name" value="MetI-like"/>
</dbReference>
<comment type="caution">
    <text evidence="10">The sequence shown here is derived from an EMBL/GenBank/DDBJ whole genome shotgun (WGS) entry which is preliminary data.</text>
</comment>
<dbReference type="RefSeq" id="WP_135849075.1">
    <property type="nucleotide sequence ID" value="NZ_RHPJ01000002.1"/>
</dbReference>
<keyword evidence="6 7" id="KW-0472">Membrane</keyword>
<organism evidence="10 11">
    <name type="scientific">Serinibacter arcticus</name>
    <dbReference type="NCBI Taxonomy" id="1655435"/>
    <lineage>
        <taxon>Bacteria</taxon>
        <taxon>Bacillati</taxon>
        <taxon>Actinomycetota</taxon>
        <taxon>Actinomycetes</taxon>
        <taxon>Micrococcales</taxon>
        <taxon>Beutenbergiaceae</taxon>
        <taxon>Serinibacter</taxon>
    </lineage>
</organism>
<feature type="region of interest" description="Disordered" evidence="8">
    <location>
        <begin position="1"/>
        <end position="36"/>
    </location>
</feature>
<feature type="transmembrane region" description="Helical" evidence="7">
    <location>
        <begin position="147"/>
        <end position="168"/>
    </location>
</feature>
<reference evidence="10 11" key="1">
    <citation type="submission" date="2018-11" db="EMBL/GenBank/DDBJ databases">
        <title>Complete genome sequencing of the Actinobacteria Serinibacter sp. K3-2.</title>
        <authorList>
            <person name="Rakitin A.L."/>
            <person name="Beletsky A.V."/>
            <person name="Mardanov A.V."/>
            <person name="Ravin N.V."/>
            <person name="Gromova A.S."/>
            <person name="Filippova S.N."/>
            <person name="Gal'Chenko V.F."/>
        </authorList>
    </citation>
    <scope>NUCLEOTIDE SEQUENCE [LARGE SCALE GENOMIC DNA]</scope>
    <source>
        <strain evidence="10 11">K3-2</strain>
    </source>
</reference>
<evidence type="ECO:0000313" key="10">
    <source>
        <dbReference type="EMBL" id="TGO05000.1"/>
    </source>
</evidence>
<evidence type="ECO:0000256" key="6">
    <source>
        <dbReference type="ARBA" id="ARBA00023136"/>
    </source>
</evidence>
<keyword evidence="3" id="KW-1003">Cell membrane</keyword>
<evidence type="ECO:0000256" key="5">
    <source>
        <dbReference type="ARBA" id="ARBA00022989"/>
    </source>
</evidence>
<evidence type="ECO:0000256" key="1">
    <source>
        <dbReference type="ARBA" id="ARBA00004651"/>
    </source>
</evidence>
<dbReference type="GO" id="GO:0005886">
    <property type="term" value="C:plasma membrane"/>
    <property type="evidence" value="ECO:0007669"/>
    <property type="project" value="UniProtKB-SubCell"/>
</dbReference>
<dbReference type="PANTHER" id="PTHR43744">
    <property type="entry name" value="ABC TRANSPORTER PERMEASE PROTEIN MG189-RELATED-RELATED"/>
    <property type="match status" value="1"/>
</dbReference>
<protein>
    <submittedName>
        <fullName evidence="10">N-Acetyl-D-glucosamine ABC transport system, permease protein 2</fullName>
    </submittedName>
</protein>
<dbReference type="SUPFAM" id="SSF161098">
    <property type="entry name" value="MetI-like"/>
    <property type="match status" value="1"/>
</dbReference>
<sequence>MSTVTRTTSAATSRDADGAPGTPSTTGPAPAPTQPEWRRAFRRENVVATLVGGYLPLVIAVLIIAAPLVWMLIASFKPASEIVTPDPTLWPQDPTSANYALVADRVPLARVFLNSVVVTAVGAGIKVLLAITTAYALVFVRVPGRNAIFLGILVALMVPPEAAMLPNYLTISALGGRDTLWGIVLPGLGTAFGTFLLRQQFRALPLELVEAAELDGAGHWRRLWSIVAPVSLPAIVTVALVTVVNEWNNFLWPLVIIDSPENMTLPVGLNLLRSIESQTGAYGVLMAGAVLVIVPVLLVFALLQRHIVAGLTQGAVK</sequence>
<evidence type="ECO:0000256" key="4">
    <source>
        <dbReference type="ARBA" id="ARBA00022692"/>
    </source>
</evidence>
<evidence type="ECO:0000256" key="7">
    <source>
        <dbReference type="RuleBase" id="RU363032"/>
    </source>
</evidence>
<dbReference type="GO" id="GO:0055085">
    <property type="term" value="P:transmembrane transport"/>
    <property type="evidence" value="ECO:0007669"/>
    <property type="project" value="InterPro"/>
</dbReference>
<feature type="transmembrane region" description="Helical" evidence="7">
    <location>
        <begin position="46"/>
        <end position="73"/>
    </location>
</feature>
<keyword evidence="11" id="KW-1185">Reference proteome</keyword>
<dbReference type="PANTHER" id="PTHR43744:SF13">
    <property type="entry name" value="SN-GLYCEROL-3-PHOSPHATE TRANSPORT INTEGRAL MEMBRANE PROTEIN ABC TRANSPORTER UGPE-RELATED"/>
    <property type="match status" value="1"/>
</dbReference>
<feature type="transmembrane region" description="Helical" evidence="7">
    <location>
        <begin position="281"/>
        <end position="303"/>
    </location>
</feature>
<evidence type="ECO:0000256" key="3">
    <source>
        <dbReference type="ARBA" id="ARBA00022475"/>
    </source>
</evidence>
<comment type="similarity">
    <text evidence="7">Belongs to the binding-protein-dependent transport system permease family.</text>
</comment>
<dbReference type="AlphaFoldDB" id="A0A4Z1E0X9"/>
<dbReference type="Gene3D" id="1.10.3720.10">
    <property type="entry name" value="MetI-like"/>
    <property type="match status" value="1"/>
</dbReference>
<dbReference type="CDD" id="cd06261">
    <property type="entry name" value="TM_PBP2"/>
    <property type="match status" value="1"/>
</dbReference>
<feature type="transmembrane region" description="Helical" evidence="7">
    <location>
        <begin position="223"/>
        <end position="244"/>
    </location>
</feature>
<gene>
    <name evidence="10" type="ORF">SERN_1004</name>
</gene>
<dbReference type="OrthoDB" id="3524874at2"/>
<evidence type="ECO:0000313" key="11">
    <source>
        <dbReference type="Proteomes" id="UP000297318"/>
    </source>
</evidence>
<proteinExistence type="inferred from homology"/>
<feature type="transmembrane region" description="Helical" evidence="7">
    <location>
        <begin position="111"/>
        <end position="140"/>
    </location>
</feature>
<keyword evidence="2 7" id="KW-0813">Transport</keyword>
<comment type="subcellular location">
    <subcellularLocation>
        <location evidence="1 7">Cell membrane</location>
        <topology evidence="1 7">Multi-pass membrane protein</topology>
    </subcellularLocation>
</comment>
<dbReference type="PROSITE" id="PS50928">
    <property type="entry name" value="ABC_TM1"/>
    <property type="match status" value="1"/>
</dbReference>
<keyword evidence="5 7" id="KW-1133">Transmembrane helix</keyword>